<keyword evidence="1" id="KW-0812">Transmembrane</keyword>
<gene>
    <name evidence="2" type="ORF">K7472_26235</name>
</gene>
<keyword evidence="1" id="KW-0472">Membrane</keyword>
<dbReference type="RefSeq" id="WP_222981037.1">
    <property type="nucleotide sequence ID" value="NZ_JAINVZ010000023.1"/>
</dbReference>
<dbReference type="InterPro" id="IPR025333">
    <property type="entry name" value="DUF4239"/>
</dbReference>
<dbReference type="Pfam" id="PF14023">
    <property type="entry name" value="Bestrophin-like"/>
    <property type="match status" value="1"/>
</dbReference>
<reference evidence="2 3" key="1">
    <citation type="submission" date="2021-08" db="EMBL/GenBank/DDBJ databases">
        <title>Streptomyces sp. PTM05 isolated from lichen.</title>
        <authorList>
            <person name="Somphong A."/>
            <person name="Phongsopitanun W."/>
            <person name="Tanasupawat S."/>
        </authorList>
    </citation>
    <scope>NUCLEOTIDE SEQUENCE [LARGE SCALE GENOMIC DNA]</scope>
    <source>
        <strain evidence="2 3">Ptm05</strain>
    </source>
</reference>
<feature type="transmembrane region" description="Helical" evidence="1">
    <location>
        <begin position="184"/>
        <end position="205"/>
    </location>
</feature>
<evidence type="ECO:0000313" key="3">
    <source>
        <dbReference type="Proteomes" id="UP001198565"/>
    </source>
</evidence>
<dbReference type="EMBL" id="JAINVZ010000023">
    <property type="protein sequence ID" value="MBY8888311.1"/>
    <property type="molecule type" value="Genomic_DNA"/>
</dbReference>
<proteinExistence type="predicted"/>
<name>A0ABS7QYL8_9ACTN</name>
<organism evidence="2 3">
    <name type="scientific">Streptantibioticus parmotrematis</name>
    <dbReference type="NCBI Taxonomy" id="2873249"/>
    <lineage>
        <taxon>Bacteria</taxon>
        <taxon>Bacillati</taxon>
        <taxon>Actinomycetota</taxon>
        <taxon>Actinomycetes</taxon>
        <taxon>Kitasatosporales</taxon>
        <taxon>Streptomycetaceae</taxon>
        <taxon>Streptantibioticus</taxon>
    </lineage>
</organism>
<feature type="transmembrane region" description="Helical" evidence="1">
    <location>
        <begin position="43"/>
        <end position="65"/>
    </location>
</feature>
<protein>
    <submittedName>
        <fullName evidence="2">DUF4239 domain-containing protein</fullName>
    </submittedName>
</protein>
<evidence type="ECO:0000313" key="2">
    <source>
        <dbReference type="EMBL" id="MBY8888311.1"/>
    </source>
</evidence>
<keyword evidence="1" id="KW-1133">Transmembrane helix</keyword>
<keyword evidence="3" id="KW-1185">Reference proteome</keyword>
<feature type="transmembrane region" description="Helical" evidence="1">
    <location>
        <begin position="211"/>
        <end position="229"/>
    </location>
</feature>
<comment type="caution">
    <text evidence="2">The sequence shown here is derived from an EMBL/GenBank/DDBJ whole genome shotgun (WGS) entry which is preliminary data.</text>
</comment>
<sequence length="253" mass="27192">MSHLLSTVAIVAGGALVAAVCVILKHRFFPLKADEEPSDDVAEYISMMIGVIYALVLGLALVSVWDTHSNAESDISTEAGALHQVYLLSDALPPAGQQEIRTTVDAYAHQVTAVEWPRMAKHESLGPAGWQMLDKLRDTYETAPAANATSAQQNAGQEAISQLSTLDQARRGRASDARSSLSDVLWAGMFVGGILTLAFMFVFGVQRSGSHLVMAMVLGGFMVFLILLIQQLNQPFSGVFAVGKSDFTSYFPV</sequence>
<accession>A0ABS7QYL8</accession>
<evidence type="ECO:0000256" key="1">
    <source>
        <dbReference type="SAM" id="Phobius"/>
    </source>
</evidence>
<dbReference type="Proteomes" id="UP001198565">
    <property type="component" value="Unassembled WGS sequence"/>
</dbReference>